<dbReference type="SUPFAM" id="SSF48484">
    <property type="entry name" value="Lipoxigenase"/>
    <property type="match status" value="1"/>
</dbReference>
<dbReference type="Pfam" id="PF00305">
    <property type="entry name" value="Lipoxygenase"/>
    <property type="match status" value="1"/>
</dbReference>
<dbReference type="InterPro" id="IPR036226">
    <property type="entry name" value="LipOase_C_sf"/>
</dbReference>
<keyword evidence="4" id="KW-0276">Fatty acid metabolism</keyword>
<dbReference type="AlphaFoldDB" id="A0AAV5G0N2"/>
<reference evidence="6" key="2">
    <citation type="submission" date="2021-12" db="EMBL/GenBank/DDBJ databases">
        <title>Resequencing data analysis of finger millet.</title>
        <authorList>
            <person name="Hatakeyama M."/>
            <person name="Aluri S."/>
            <person name="Balachadran M.T."/>
            <person name="Sivarajan S.R."/>
            <person name="Poveda L."/>
            <person name="Shimizu-Inatsugi R."/>
            <person name="Schlapbach R."/>
            <person name="Sreeman S.M."/>
            <person name="Shimizu K.K."/>
        </authorList>
    </citation>
    <scope>NUCLEOTIDE SEQUENCE</scope>
</reference>
<dbReference type="Gene3D" id="3.10.450.60">
    <property type="match status" value="1"/>
</dbReference>
<dbReference type="Gene3D" id="1.20.245.10">
    <property type="entry name" value="Lipoxygenase-1, Domain 5"/>
    <property type="match status" value="1"/>
</dbReference>
<evidence type="ECO:0000256" key="4">
    <source>
        <dbReference type="RuleBase" id="RU003975"/>
    </source>
</evidence>
<name>A0AAV5G0N2_ELECO</name>
<evidence type="ECO:0000313" key="7">
    <source>
        <dbReference type="Proteomes" id="UP001054889"/>
    </source>
</evidence>
<dbReference type="GO" id="GO:0046872">
    <property type="term" value="F:metal ion binding"/>
    <property type="evidence" value="ECO:0007669"/>
    <property type="project" value="UniProtKB-UniRule"/>
</dbReference>
<comment type="function">
    <text evidence="4">Plant lipoxygenase may be involved in a number of diverse aspects of plant physiology including growth and development, pest resistance, and senescence or responses to wounding.</text>
</comment>
<keyword evidence="4" id="KW-0444">Lipid biosynthesis</keyword>
<dbReference type="PROSITE" id="PS00081">
    <property type="entry name" value="LIPOXYGENASE_2"/>
    <property type="match status" value="1"/>
</dbReference>
<keyword evidence="7" id="KW-1185">Reference proteome</keyword>
<dbReference type="Gene3D" id="4.10.372.10">
    <property type="entry name" value="Lipoxygenase-1, Domain 3"/>
    <property type="match status" value="1"/>
</dbReference>
<dbReference type="PRINTS" id="PR00087">
    <property type="entry name" value="LIPOXYGENASE"/>
</dbReference>
<dbReference type="InterPro" id="IPR000907">
    <property type="entry name" value="LipOase"/>
</dbReference>
<comment type="similarity">
    <text evidence="4">Belongs to the lipoxygenase family.</text>
</comment>
<keyword evidence="4" id="KW-0443">Lipid metabolism</keyword>
<evidence type="ECO:0000313" key="6">
    <source>
        <dbReference type="EMBL" id="GJN40422.1"/>
    </source>
</evidence>
<keyword evidence="3" id="KW-0560">Oxidoreductase</keyword>
<dbReference type="InterPro" id="IPR027433">
    <property type="entry name" value="Lipoxygenase_dom_3"/>
</dbReference>
<dbReference type="GO" id="GO:0016702">
    <property type="term" value="F:oxidoreductase activity, acting on single donors with incorporation of molecular oxygen, incorporation of two atoms of oxygen"/>
    <property type="evidence" value="ECO:0007669"/>
    <property type="project" value="InterPro"/>
</dbReference>
<dbReference type="InterPro" id="IPR020834">
    <property type="entry name" value="LipOase_CS"/>
</dbReference>
<dbReference type="PANTHER" id="PTHR11771">
    <property type="entry name" value="LIPOXYGENASE"/>
    <property type="match status" value="1"/>
</dbReference>
<dbReference type="InterPro" id="IPR013819">
    <property type="entry name" value="LipOase_C"/>
</dbReference>
<keyword evidence="4" id="KW-0925">Oxylipin biosynthesis</keyword>
<feature type="domain" description="Lipoxygenase" evidence="5">
    <location>
        <begin position="1"/>
        <end position="593"/>
    </location>
</feature>
<accession>A0AAV5G0N2</accession>
<sequence>MRWGCSHASSLDECSVGRNGAMMADPRTESRVPIGQQVYLPCDERVGEPVVPAPNLPNPDGHFKSFAEIYSLFGLNELGQHNQAKGKFPVPQVISVKPKNWRTDKEFARQMLAGANPVCIKRVTEFPLTSELDRCMYGDQDSKITRDHIEKNMSGMTGEQAVKDGKLYAVDHHDFMMPFLKRINELPGEEEKGEISEGKTLPHPEDEQLGAVSTVYTPPDTGDEDIVAEWFTIWDLAKAHATVNDTCKNNFVYHWRNVNATMEPLAIATNRQLTVLHPIHKLLKPHFCKTLYINSTARQILFGSGDRRESGEIFRGIQEVIYLPSKYGLEMASQAYKNWIFTDLPLPKDLINRGLAKGDPKNPEKLELLIKDYPFAVDGLELWIAIKNWITDYCSIYYVDDGAVTSDSELEAWWKEVRHVGHGDHCEAPWWPKLDCVGNLEEICTTIWLGSAFHAAVGLRQYTHLGFVPNRPTIACRAMPEAGAEVTESDFLGSITPRKEALWVMTMTGLSMMTKGEVYLGQRPEWWTCDERAADALARFQSRLEAVVDNINRRNRDPGLRNRAGAVELPYTLLTQTTVPGPVGGGIPNSITN</sequence>
<dbReference type="Proteomes" id="UP001054889">
    <property type="component" value="Unassembled WGS sequence"/>
</dbReference>
<protein>
    <recommendedName>
        <fullName evidence="4">Lipoxygenase</fullName>
        <ecNumber evidence="4">1.13.11.-</ecNumber>
    </recommendedName>
</protein>
<evidence type="ECO:0000256" key="3">
    <source>
        <dbReference type="ARBA" id="ARBA00023002"/>
    </source>
</evidence>
<comment type="caution">
    <text evidence="6">The sequence shown here is derived from an EMBL/GenBank/DDBJ whole genome shotgun (WGS) entry which is preliminary data.</text>
</comment>
<keyword evidence="1" id="KW-0479">Metal-binding</keyword>
<dbReference type="GO" id="GO:0006633">
    <property type="term" value="P:fatty acid biosynthetic process"/>
    <property type="evidence" value="ECO:0007669"/>
    <property type="project" value="UniProtKB-KW"/>
</dbReference>
<dbReference type="EC" id="1.13.11.-" evidence="4"/>
<dbReference type="EMBL" id="BQKI01000121">
    <property type="protein sequence ID" value="GJN40422.1"/>
    <property type="molecule type" value="Genomic_DNA"/>
</dbReference>
<evidence type="ECO:0000256" key="1">
    <source>
        <dbReference type="ARBA" id="ARBA00022723"/>
    </source>
</evidence>
<gene>
    <name evidence="6" type="primary">gb29630</name>
    <name evidence="6" type="ORF">PR202_gb29630</name>
</gene>
<dbReference type="PROSITE" id="PS51393">
    <property type="entry name" value="LIPOXYGENASE_3"/>
    <property type="match status" value="1"/>
</dbReference>
<keyword evidence="2" id="KW-0223">Dioxygenase</keyword>
<evidence type="ECO:0000259" key="5">
    <source>
        <dbReference type="PROSITE" id="PS51393"/>
    </source>
</evidence>
<dbReference type="GO" id="GO:0031408">
    <property type="term" value="P:oxylipin biosynthetic process"/>
    <property type="evidence" value="ECO:0007669"/>
    <property type="project" value="UniProtKB-UniRule"/>
</dbReference>
<comment type="pathway">
    <text evidence="4">Lipid metabolism; oxylipin biosynthesis.</text>
</comment>
<reference evidence="6" key="1">
    <citation type="journal article" date="2018" name="DNA Res.">
        <title>Multiple hybrid de novo genome assembly of finger millet, an orphan allotetraploid crop.</title>
        <authorList>
            <person name="Hatakeyama M."/>
            <person name="Aluri S."/>
            <person name="Balachadran M.T."/>
            <person name="Sivarajan S.R."/>
            <person name="Patrignani A."/>
            <person name="Gruter S."/>
            <person name="Poveda L."/>
            <person name="Shimizu-Inatsugi R."/>
            <person name="Baeten J."/>
            <person name="Francoijs K.J."/>
            <person name="Nataraja K.N."/>
            <person name="Reddy Y.A.N."/>
            <person name="Phadnis S."/>
            <person name="Ravikumar R.L."/>
            <person name="Schlapbach R."/>
            <person name="Sreeman S.M."/>
            <person name="Shimizu K.K."/>
        </authorList>
    </citation>
    <scope>NUCLEOTIDE SEQUENCE</scope>
</reference>
<dbReference type="PRINTS" id="PR00468">
    <property type="entry name" value="PLTLPOXGNASE"/>
</dbReference>
<dbReference type="GO" id="GO:0034440">
    <property type="term" value="P:lipid oxidation"/>
    <property type="evidence" value="ECO:0007669"/>
    <property type="project" value="InterPro"/>
</dbReference>
<organism evidence="6 7">
    <name type="scientific">Eleusine coracana subsp. coracana</name>
    <dbReference type="NCBI Taxonomy" id="191504"/>
    <lineage>
        <taxon>Eukaryota</taxon>
        <taxon>Viridiplantae</taxon>
        <taxon>Streptophyta</taxon>
        <taxon>Embryophyta</taxon>
        <taxon>Tracheophyta</taxon>
        <taxon>Spermatophyta</taxon>
        <taxon>Magnoliopsida</taxon>
        <taxon>Liliopsida</taxon>
        <taxon>Poales</taxon>
        <taxon>Poaceae</taxon>
        <taxon>PACMAD clade</taxon>
        <taxon>Chloridoideae</taxon>
        <taxon>Cynodonteae</taxon>
        <taxon>Eleusininae</taxon>
        <taxon>Eleusine</taxon>
    </lineage>
</organism>
<dbReference type="InterPro" id="IPR001246">
    <property type="entry name" value="LipOase_plant"/>
</dbReference>
<keyword evidence="4" id="KW-0275">Fatty acid biosynthesis</keyword>
<proteinExistence type="inferred from homology"/>
<evidence type="ECO:0000256" key="2">
    <source>
        <dbReference type="ARBA" id="ARBA00022964"/>
    </source>
</evidence>